<evidence type="ECO:0000256" key="5">
    <source>
        <dbReference type="ARBA" id="ARBA00023242"/>
    </source>
</evidence>
<dbReference type="AlphaFoldDB" id="A0ABD3HPE0"/>
<dbReference type="GO" id="GO:0006364">
    <property type="term" value="P:rRNA processing"/>
    <property type="evidence" value="ECO:0007669"/>
    <property type="project" value="UniProtKB-KW"/>
</dbReference>
<gene>
    <name evidence="7" type="ORF">R1sor_006342</name>
</gene>
<dbReference type="EMBL" id="JBJQOH010000003">
    <property type="protein sequence ID" value="KAL3692691.1"/>
    <property type="molecule type" value="Genomic_DNA"/>
</dbReference>
<feature type="domain" description="Exoribonuclease phosphorolytic" evidence="6">
    <location>
        <begin position="19"/>
        <end position="139"/>
    </location>
</feature>
<comment type="caution">
    <text evidence="7">The sequence shown here is derived from an EMBL/GenBank/DDBJ whole genome shotgun (WGS) entry which is preliminary data.</text>
</comment>
<dbReference type="Proteomes" id="UP001633002">
    <property type="component" value="Unassembled WGS sequence"/>
</dbReference>
<evidence type="ECO:0000259" key="6">
    <source>
        <dbReference type="Pfam" id="PF01138"/>
    </source>
</evidence>
<keyword evidence="5" id="KW-0539">Nucleus</keyword>
<dbReference type="InterPro" id="IPR036345">
    <property type="entry name" value="ExoRNase_PH_dom2_sf"/>
</dbReference>
<organism evidence="7 8">
    <name type="scientific">Riccia sorocarpa</name>
    <dbReference type="NCBI Taxonomy" id="122646"/>
    <lineage>
        <taxon>Eukaryota</taxon>
        <taxon>Viridiplantae</taxon>
        <taxon>Streptophyta</taxon>
        <taxon>Embryophyta</taxon>
        <taxon>Marchantiophyta</taxon>
        <taxon>Marchantiopsida</taxon>
        <taxon>Marchantiidae</taxon>
        <taxon>Marchantiales</taxon>
        <taxon>Ricciaceae</taxon>
        <taxon>Riccia</taxon>
    </lineage>
</organism>
<comment type="similarity">
    <text evidence="2">Belongs to the RNase PH family.</text>
</comment>
<evidence type="ECO:0000256" key="3">
    <source>
        <dbReference type="ARBA" id="ARBA00022552"/>
    </source>
</evidence>
<dbReference type="InterPro" id="IPR050080">
    <property type="entry name" value="RNase_PH"/>
</dbReference>
<evidence type="ECO:0000313" key="8">
    <source>
        <dbReference type="Proteomes" id="UP001633002"/>
    </source>
</evidence>
<dbReference type="InterPro" id="IPR027408">
    <property type="entry name" value="PNPase/RNase_PH_dom_sf"/>
</dbReference>
<dbReference type="InterPro" id="IPR001247">
    <property type="entry name" value="ExoRNase_PH_dom1"/>
</dbReference>
<dbReference type="SUPFAM" id="SSF54211">
    <property type="entry name" value="Ribosomal protein S5 domain 2-like"/>
    <property type="match status" value="1"/>
</dbReference>
<dbReference type="Pfam" id="PF01138">
    <property type="entry name" value="RNase_PH"/>
    <property type="match status" value="1"/>
</dbReference>
<dbReference type="GO" id="GO:0005634">
    <property type="term" value="C:nucleus"/>
    <property type="evidence" value="ECO:0007669"/>
    <property type="project" value="UniProtKB-SubCell"/>
</dbReference>
<keyword evidence="4" id="KW-0271">Exosome</keyword>
<dbReference type="Gene3D" id="3.30.230.70">
    <property type="entry name" value="GHMP Kinase, N-terminal domain"/>
    <property type="match status" value="1"/>
</dbReference>
<name>A0ABD3HPE0_9MARC</name>
<keyword evidence="8" id="KW-1185">Reference proteome</keyword>
<dbReference type="PANTHER" id="PTHR11953:SF1">
    <property type="entry name" value="EXOSOME COMPLEX COMPONENT RRP46"/>
    <property type="match status" value="1"/>
</dbReference>
<accession>A0ABD3HPE0</accession>
<keyword evidence="3" id="KW-0698">rRNA processing</keyword>
<dbReference type="CDD" id="cd11372">
    <property type="entry name" value="RNase_PH_RRP46"/>
    <property type="match status" value="1"/>
</dbReference>
<dbReference type="PANTHER" id="PTHR11953">
    <property type="entry name" value="EXOSOME COMPLEX COMPONENT"/>
    <property type="match status" value="1"/>
</dbReference>
<protein>
    <recommendedName>
        <fullName evidence="6">Exoribonuclease phosphorolytic domain-containing protein</fullName>
    </recommendedName>
</protein>
<comment type="subcellular location">
    <subcellularLocation>
        <location evidence="1">Nucleus</location>
    </subcellularLocation>
</comment>
<evidence type="ECO:0000256" key="2">
    <source>
        <dbReference type="ARBA" id="ARBA00006678"/>
    </source>
</evidence>
<dbReference type="SUPFAM" id="SSF55666">
    <property type="entry name" value="Ribonuclease PH domain 2-like"/>
    <property type="match status" value="1"/>
</dbReference>
<dbReference type="InterPro" id="IPR020568">
    <property type="entry name" value="Ribosomal_Su5_D2-typ_SF"/>
</dbReference>
<dbReference type="GO" id="GO:0000178">
    <property type="term" value="C:exosome (RNase complex)"/>
    <property type="evidence" value="ECO:0007669"/>
    <property type="project" value="UniProtKB-KW"/>
</dbReference>
<evidence type="ECO:0000256" key="4">
    <source>
        <dbReference type="ARBA" id="ARBA00022835"/>
    </source>
</evidence>
<proteinExistence type="inferred from homology"/>
<reference evidence="7 8" key="1">
    <citation type="submission" date="2024-09" db="EMBL/GenBank/DDBJ databases">
        <title>Chromosome-scale assembly of Riccia sorocarpa.</title>
        <authorList>
            <person name="Paukszto L."/>
        </authorList>
    </citation>
    <scope>NUCLEOTIDE SEQUENCE [LARGE SCALE GENOMIC DNA]</scope>
    <source>
        <strain evidence="7">LP-2024</strain>
        <tissue evidence="7">Aerial parts of the thallus</tissue>
    </source>
</reference>
<evidence type="ECO:0000313" key="7">
    <source>
        <dbReference type="EMBL" id="KAL3692691.1"/>
    </source>
</evidence>
<evidence type="ECO:0000256" key="1">
    <source>
        <dbReference type="ARBA" id="ARBA00004123"/>
    </source>
</evidence>
<sequence>MINLEKPEQARSDGRTANQLRPMVCSRGLLERAHGSARWQQDNTIIMAAVYGPKPVSGKKENPERATLEVLWKTKSGIAGNTEKEAEVTIRRTLEYIVLSSMHPNTGISIVFQVVNDDGAILACAMNAACAALVDAGIPLNGLIVAVSVGVSTHGVVVVDPTKVEEKNFRAHVCLVFPNRPKCAVAGLPAPVGGEPAEHGIISCVTRGAMSVDEYMTCLERGRAASVKITSLIRNSLEHCQLLQVVGVEFGAVAGSPVPGEAFFAIAVLLGP</sequence>